<name>A0A6N8FEE2_9BACI</name>
<dbReference type="RefSeq" id="WP_343042051.1">
    <property type="nucleotide sequence ID" value="NZ_WOCA01000001.1"/>
</dbReference>
<evidence type="ECO:0000256" key="1">
    <source>
        <dbReference type="SAM" id="MobiDB-lite"/>
    </source>
</evidence>
<dbReference type="EMBL" id="WOCA01000001">
    <property type="protein sequence ID" value="MUK87046.1"/>
    <property type="molecule type" value="Genomic_DNA"/>
</dbReference>
<feature type="compositionally biased region" description="Acidic residues" evidence="1">
    <location>
        <begin position="49"/>
        <end position="112"/>
    </location>
</feature>
<evidence type="ECO:0000259" key="3">
    <source>
        <dbReference type="Pfam" id="PF07423"/>
    </source>
</evidence>
<feature type="region of interest" description="Disordered" evidence="1">
    <location>
        <begin position="49"/>
        <end position="125"/>
    </location>
</feature>
<organism evidence="4 5">
    <name type="scientific">Ornithinibacillus caprae</name>
    <dbReference type="NCBI Taxonomy" id="2678566"/>
    <lineage>
        <taxon>Bacteria</taxon>
        <taxon>Bacillati</taxon>
        <taxon>Bacillota</taxon>
        <taxon>Bacilli</taxon>
        <taxon>Bacillales</taxon>
        <taxon>Bacillaceae</taxon>
        <taxon>Ornithinibacillus</taxon>
    </lineage>
</organism>
<evidence type="ECO:0000313" key="4">
    <source>
        <dbReference type="EMBL" id="MUK87046.1"/>
    </source>
</evidence>
<reference evidence="4 5" key="1">
    <citation type="submission" date="2019-11" db="EMBL/GenBank/DDBJ databases">
        <authorList>
            <person name="Li X."/>
        </authorList>
    </citation>
    <scope>NUCLEOTIDE SEQUENCE [LARGE SCALE GENOMIC DNA]</scope>
    <source>
        <strain evidence="4 5">L9</strain>
    </source>
</reference>
<dbReference type="Proteomes" id="UP000469125">
    <property type="component" value="Unassembled WGS sequence"/>
</dbReference>
<evidence type="ECO:0000313" key="5">
    <source>
        <dbReference type="Proteomes" id="UP000469125"/>
    </source>
</evidence>
<keyword evidence="2" id="KW-0472">Membrane</keyword>
<gene>
    <name evidence="4" type="ORF">GMD78_01340</name>
</gene>
<accession>A0A6N8FEE2</accession>
<dbReference type="Pfam" id="PF07423">
    <property type="entry name" value="DUF1510"/>
    <property type="match status" value="1"/>
</dbReference>
<comment type="caution">
    <text evidence="4">The sequence shown here is derived from an EMBL/GenBank/DDBJ whole genome shotgun (WGS) entry which is preliminary data.</text>
</comment>
<keyword evidence="2" id="KW-0812">Transmembrane</keyword>
<protein>
    <submittedName>
        <fullName evidence="4">DUF1510 family protein</fullName>
    </submittedName>
</protein>
<dbReference type="InterPro" id="IPR009988">
    <property type="entry name" value="DUF1510"/>
</dbReference>
<evidence type="ECO:0000256" key="2">
    <source>
        <dbReference type="SAM" id="Phobius"/>
    </source>
</evidence>
<feature type="domain" description="DUF1510" evidence="3">
    <location>
        <begin position="130"/>
        <end position="220"/>
    </location>
</feature>
<proteinExistence type="predicted"/>
<keyword evidence="2" id="KW-1133">Transmembrane helix</keyword>
<feature type="transmembrane region" description="Helical" evidence="2">
    <location>
        <begin position="21"/>
        <end position="44"/>
    </location>
</feature>
<keyword evidence="5" id="KW-1185">Reference proteome</keyword>
<dbReference type="AlphaFoldDB" id="A0A6N8FEE2"/>
<sequence>MSDFDRYTRVNKFEKRRKNTKAITALLVVGGLLIILLLGIWVFGGNDDEATDGSSTDPDETDGIELEEDTDDEEDDNEDLNDSVEDGTVTEEAETTDEETNEEDNNSSEENIETQPAESVSDDDNVIEAYTANWQPVGTEQEGPHTTQFDPDSQDWKEMLMAIRLATGLSEDDMITLWLGNGGDQKAIGTVSNSSHTEFYRVYISWVDNEGWQPTLVEVLKENDID</sequence>